<protein>
    <recommendedName>
        <fullName evidence="10">Glycerol kinase</fullName>
    </recommendedName>
</protein>
<dbReference type="SUPFAM" id="SSF53067">
    <property type="entry name" value="Actin-like ATPase domain"/>
    <property type="match status" value="2"/>
</dbReference>
<evidence type="ECO:0000313" key="9">
    <source>
        <dbReference type="Proteomes" id="UP000267535"/>
    </source>
</evidence>
<keyword evidence="3" id="KW-0547">Nucleotide-binding</keyword>
<keyword evidence="4" id="KW-0418">Kinase</keyword>
<sequence length="475" mass="53266">MHSDLCLVMDQGSQSSRAMIFDRFGNCLSQAQVRIKIQLTPPNRAEQSPEQILISLKRAALESISKLNSADRRRLKSASLITQRSSTLCWDADTGEPLTPVISWQDRRGVHYLEELAPLAPLLRQLTGLYPNAHLPASKLRWCLEHNNFSKALHRIKGGPIAAWLIKNLLHEQTDQIDGVTAARTMLYSINDKSWHPELLELFQIPESLLPDIKPCQHNYGNLKLPGCELPLTFVSGDQAAALFAFGTPSPENLYINLGSGGFLNRILDTPGLQPQERLLHHTILAARQPLFSAEATINGAANALEWAFNICRPHSRQLDKWQTEYPDPPLFMNMVGGVGSPDWCPIERSCWIGEEEEPKARLVGVMESIIFLILRNIEAMSALPPPEKIIIGGGISQLNSLCQGLADLSGLPVLRYKQQEITAMGAAWLTLNNSIRQMEPEQRFTPNTNTALKQRYRNWSKAFNKHLDEVRDEL</sequence>
<gene>
    <name evidence="8" type="ORF">EHS89_00950</name>
</gene>
<dbReference type="Proteomes" id="UP000267535">
    <property type="component" value="Unassembled WGS sequence"/>
</dbReference>
<dbReference type="GO" id="GO:0005524">
    <property type="term" value="F:ATP binding"/>
    <property type="evidence" value="ECO:0007669"/>
    <property type="project" value="UniProtKB-KW"/>
</dbReference>
<feature type="domain" description="Carbohydrate kinase FGGY N-terminal" evidence="6">
    <location>
        <begin position="6"/>
        <end position="226"/>
    </location>
</feature>
<evidence type="ECO:0000256" key="3">
    <source>
        <dbReference type="ARBA" id="ARBA00022741"/>
    </source>
</evidence>
<evidence type="ECO:0000256" key="4">
    <source>
        <dbReference type="ARBA" id="ARBA00022777"/>
    </source>
</evidence>
<dbReference type="OrthoDB" id="9805576at2"/>
<dbReference type="Gene3D" id="3.30.420.40">
    <property type="match status" value="2"/>
</dbReference>
<evidence type="ECO:0000259" key="6">
    <source>
        <dbReference type="Pfam" id="PF00370"/>
    </source>
</evidence>
<proteinExistence type="inferred from homology"/>
<organism evidence="8 9">
    <name type="scientific">Amphritea balenae</name>
    <dbReference type="NCBI Taxonomy" id="452629"/>
    <lineage>
        <taxon>Bacteria</taxon>
        <taxon>Pseudomonadati</taxon>
        <taxon>Pseudomonadota</taxon>
        <taxon>Gammaproteobacteria</taxon>
        <taxon>Oceanospirillales</taxon>
        <taxon>Oceanospirillaceae</taxon>
        <taxon>Amphritea</taxon>
    </lineage>
</organism>
<evidence type="ECO:0000256" key="2">
    <source>
        <dbReference type="ARBA" id="ARBA00022679"/>
    </source>
</evidence>
<dbReference type="GO" id="GO:0004370">
    <property type="term" value="F:glycerol kinase activity"/>
    <property type="evidence" value="ECO:0007669"/>
    <property type="project" value="TreeGrafter"/>
</dbReference>
<dbReference type="InterPro" id="IPR018484">
    <property type="entry name" value="FGGY_N"/>
</dbReference>
<dbReference type="GO" id="GO:0005829">
    <property type="term" value="C:cytosol"/>
    <property type="evidence" value="ECO:0007669"/>
    <property type="project" value="TreeGrafter"/>
</dbReference>
<dbReference type="Pfam" id="PF02782">
    <property type="entry name" value="FGGY_C"/>
    <property type="match status" value="1"/>
</dbReference>
<evidence type="ECO:0000313" key="8">
    <source>
        <dbReference type="EMBL" id="RRD01162.1"/>
    </source>
</evidence>
<dbReference type="PANTHER" id="PTHR10196">
    <property type="entry name" value="SUGAR KINASE"/>
    <property type="match status" value="1"/>
</dbReference>
<name>A0A3P1SVB8_9GAMM</name>
<dbReference type="PIRSF" id="PIRSF000538">
    <property type="entry name" value="GlpK"/>
    <property type="match status" value="1"/>
</dbReference>
<dbReference type="RefSeq" id="WP_124924234.1">
    <property type="nucleotide sequence ID" value="NZ_BMOH01000001.1"/>
</dbReference>
<dbReference type="InterPro" id="IPR018485">
    <property type="entry name" value="FGGY_C"/>
</dbReference>
<evidence type="ECO:0008006" key="10">
    <source>
        <dbReference type="Google" id="ProtNLM"/>
    </source>
</evidence>
<comment type="similarity">
    <text evidence="1">Belongs to the FGGY kinase family.</text>
</comment>
<dbReference type="PANTHER" id="PTHR10196:SF69">
    <property type="entry name" value="GLYCEROL KINASE"/>
    <property type="match status" value="1"/>
</dbReference>
<evidence type="ECO:0000256" key="5">
    <source>
        <dbReference type="ARBA" id="ARBA00022840"/>
    </source>
</evidence>
<reference evidence="8 9" key="1">
    <citation type="submission" date="2018-11" db="EMBL/GenBank/DDBJ databases">
        <title>The draft genome sequence of Amphritea balenae JAMM 1525T.</title>
        <authorList>
            <person name="Fang Z."/>
            <person name="Zhang Y."/>
            <person name="Han X."/>
        </authorList>
    </citation>
    <scope>NUCLEOTIDE SEQUENCE [LARGE SCALE GENOMIC DNA]</scope>
    <source>
        <strain evidence="8 9">JAMM 1525</strain>
    </source>
</reference>
<keyword evidence="2" id="KW-0808">Transferase</keyword>
<accession>A0A3P1SVB8</accession>
<dbReference type="InterPro" id="IPR000577">
    <property type="entry name" value="Carb_kinase_FGGY"/>
</dbReference>
<dbReference type="GO" id="GO:0006071">
    <property type="term" value="P:glycerol metabolic process"/>
    <property type="evidence" value="ECO:0007669"/>
    <property type="project" value="TreeGrafter"/>
</dbReference>
<dbReference type="InterPro" id="IPR043129">
    <property type="entry name" value="ATPase_NBD"/>
</dbReference>
<keyword evidence="9" id="KW-1185">Reference proteome</keyword>
<keyword evidence="5" id="KW-0067">ATP-binding</keyword>
<comment type="caution">
    <text evidence="8">The sequence shown here is derived from an EMBL/GenBank/DDBJ whole genome shotgun (WGS) entry which is preliminary data.</text>
</comment>
<feature type="domain" description="Carbohydrate kinase FGGY C-terminal" evidence="7">
    <location>
        <begin position="254"/>
        <end position="430"/>
    </location>
</feature>
<dbReference type="Pfam" id="PF00370">
    <property type="entry name" value="FGGY_N"/>
    <property type="match status" value="1"/>
</dbReference>
<evidence type="ECO:0000259" key="7">
    <source>
        <dbReference type="Pfam" id="PF02782"/>
    </source>
</evidence>
<dbReference type="AlphaFoldDB" id="A0A3P1SVB8"/>
<evidence type="ECO:0000256" key="1">
    <source>
        <dbReference type="ARBA" id="ARBA00009156"/>
    </source>
</evidence>
<dbReference type="EMBL" id="RQXV01000001">
    <property type="protein sequence ID" value="RRD01162.1"/>
    <property type="molecule type" value="Genomic_DNA"/>
</dbReference>